<dbReference type="Proteomes" id="UP000032247">
    <property type="component" value="Unassembled WGS sequence"/>
</dbReference>
<dbReference type="SUPFAM" id="SSF56281">
    <property type="entry name" value="Metallo-hydrolase/oxidoreductase"/>
    <property type="match status" value="1"/>
</dbReference>
<dbReference type="PANTHER" id="PTHR42951:SF21">
    <property type="entry name" value="METALLO-HYDROLASE YQJP-RELATED"/>
    <property type="match status" value="1"/>
</dbReference>
<dbReference type="STRING" id="483913.AN935_11735"/>
<dbReference type="EMBL" id="JXBC01000003">
    <property type="protein sequence ID" value="KIU11546.1"/>
    <property type="molecule type" value="Genomic_DNA"/>
</dbReference>
<organism evidence="2 4">
    <name type="scientific">Bacillus subtilis</name>
    <dbReference type="NCBI Taxonomy" id="1423"/>
    <lineage>
        <taxon>Bacteria</taxon>
        <taxon>Bacillati</taxon>
        <taxon>Bacillota</taxon>
        <taxon>Bacilli</taxon>
        <taxon>Bacillales</taxon>
        <taxon>Bacillaceae</taxon>
        <taxon>Bacillus</taxon>
    </lineage>
</organism>
<dbReference type="Gene3D" id="3.60.15.10">
    <property type="entry name" value="Ribonuclease Z/Hydroxyacylglutathione hydrolase-like"/>
    <property type="match status" value="1"/>
</dbReference>
<accession>A0A0D1L713</accession>
<evidence type="ECO:0000313" key="4">
    <source>
        <dbReference type="Proteomes" id="UP000032247"/>
    </source>
</evidence>
<dbReference type="PANTHER" id="PTHR42951">
    <property type="entry name" value="METALLO-BETA-LACTAMASE DOMAIN-CONTAINING"/>
    <property type="match status" value="1"/>
</dbReference>
<dbReference type="PATRIC" id="fig|1423.173.peg.2199"/>
<dbReference type="RefSeq" id="WP_043857773.1">
    <property type="nucleotide sequence ID" value="NZ_CP026035.1"/>
</dbReference>
<dbReference type="AlphaFoldDB" id="A0A0D1L713"/>
<gene>
    <name evidence="3" type="primary">yqjP</name>
    <name evidence="3" type="ORF">P5633_12300</name>
    <name evidence="2" type="ORF">SC09_Contig24orf00561</name>
</gene>
<dbReference type="Proteomes" id="UP001214898">
    <property type="component" value="Chromosome"/>
</dbReference>
<proteinExistence type="predicted"/>
<name>A0A0D1L713_BACIU</name>
<sequence length="319" mass="35775">MTTEDVIAIRVPTPFAVGDVIVYLVKGDALTLIDAGPNTKEAARALQEQLAAVNVKMSDIEQVVLTHHHADHAGLLDVFSDEIEVIGHTFNEPYISRNQAFMDWQKRFFQKLLPELGVPFDTGKAEKLIRSAYAFSCTRSLTKSIREGMGIDGLEGWSVLEMPGHAESHIVLFHEKSGRMLGGDLLLANSSSNPILEAPKAGDVRSKPLVDYQRSLRRLSQLDPTIVFPGHGEPITSVQALIEKRFDKQRNRTEDVRRMLDEKPMTAFQVCQQLFPAVYEKELFLTMSETAGHLDVLEAEEAITSYWEGNTAYFKTMKR</sequence>
<dbReference type="Pfam" id="PF00753">
    <property type="entry name" value="Lactamase_B"/>
    <property type="match status" value="1"/>
</dbReference>
<dbReference type="Gene3D" id="1.10.10.10">
    <property type="entry name" value="Winged helix-like DNA-binding domain superfamily/Winged helix DNA-binding domain"/>
    <property type="match status" value="1"/>
</dbReference>
<reference evidence="2 4" key="1">
    <citation type="submission" date="2014-12" db="EMBL/GenBank/DDBJ databases">
        <title>Comparative genome analysis of Bacillus coagulans HM-08, Clostridium butyricum HM-68, Bacillus subtilis HM-66 and Bacillus licheniformis BL-09.</title>
        <authorList>
            <person name="Zhang H."/>
        </authorList>
    </citation>
    <scope>NUCLEOTIDE SEQUENCE [LARGE SCALE GENOMIC DNA]</scope>
    <source>
        <strain evidence="2 4">HM-66</strain>
    </source>
</reference>
<dbReference type="InterPro" id="IPR036866">
    <property type="entry name" value="RibonucZ/Hydroxyglut_hydro"/>
</dbReference>
<evidence type="ECO:0000313" key="3">
    <source>
        <dbReference type="EMBL" id="WEY83222.1"/>
    </source>
</evidence>
<dbReference type="CDD" id="cd07725">
    <property type="entry name" value="TTHA1429-like_MBL-fold"/>
    <property type="match status" value="1"/>
</dbReference>
<dbReference type="SMART" id="SM00849">
    <property type="entry name" value="Lactamase_B"/>
    <property type="match status" value="1"/>
</dbReference>
<feature type="domain" description="Metallo-beta-lactamase" evidence="1">
    <location>
        <begin position="19"/>
        <end position="231"/>
    </location>
</feature>
<dbReference type="InterPro" id="IPR001279">
    <property type="entry name" value="Metallo-B-lactamas"/>
</dbReference>
<reference evidence="3" key="2">
    <citation type="submission" date="2023-03" db="EMBL/GenBank/DDBJ databases">
        <title>Complete genome sequences of 52 Bacillus and Priestia strains isolated from West-African fermentations and 26 reference strains from the DSMZ collection.</title>
        <authorList>
            <person name="Wiedenbein E.S."/>
            <person name="Canoy T.S."/>
            <person name="Hui Y."/>
            <person name="Parkouda C."/>
            <person name="Dawende C."/>
            <person name="Ametefe E."/>
            <person name="Jespersen L."/>
            <person name="Nielsen D.S."/>
        </authorList>
    </citation>
    <scope>NUCLEOTIDE SEQUENCE</scope>
    <source>
        <strain evidence="3">PRO56</strain>
    </source>
</reference>
<evidence type="ECO:0000259" key="1">
    <source>
        <dbReference type="SMART" id="SM00849"/>
    </source>
</evidence>
<protein>
    <submittedName>
        <fullName evidence="3">MBL fold metallo-hydrolase</fullName>
    </submittedName>
</protein>
<evidence type="ECO:0000313" key="2">
    <source>
        <dbReference type="EMBL" id="KIU11546.1"/>
    </source>
</evidence>
<dbReference type="InterPro" id="IPR036388">
    <property type="entry name" value="WH-like_DNA-bd_sf"/>
</dbReference>
<dbReference type="EMBL" id="CP120576">
    <property type="protein sequence ID" value="WEY83222.1"/>
    <property type="molecule type" value="Genomic_DNA"/>
</dbReference>
<dbReference type="InterPro" id="IPR050855">
    <property type="entry name" value="NDM-1-like"/>
</dbReference>